<evidence type="ECO:0000259" key="3">
    <source>
        <dbReference type="PROSITE" id="PS50977"/>
    </source>
</evidence>
<dbReference type="Pfam" id="PF00440">
    <property type="entry name" value="TetR_N"/>
    <property type="match status" value="1"/>
</dbReference>
<gene>
    <name evidence="4" type="ORF">GCM10010466_04070</name>
</gene>
<comment type="caution">
    <text evidence="4">The sequence shown here is derived from an EMBL/GenBank/DDBJ whole genome shotgun (WGS) entry which is preliminary data.</text>
</comment>
<protein>
    <recommendedName>
        <fullName evidence="3">HTH tetR-type domain-containing protein</fullName>
    </recommendedName>
</protein>
<dbReference type="Proteomes" id="UP001500320">
    <property type="component" value="Unassembled WGS sequence"/>
</dbReference>
<evidence type="ECO:0000256" key="2">
    <source>
        <dbReference type="PROSITE-ProRule" id="PRU00335"/>
    </source>
</evidence>
<keyword evidence="1 2" id="KW-0238">DNA-binding</keyword>
<accession>A0ABP6MMS8</accession>
<evidence type="ECO:0000313" key="4">
    <source>
        <dbReference type="EMBL" id="GAA3116193.1"/>
    </source>
</evidence>
<dbReference type="EMBL" id="BAAAUT010000002">
    <property type="protein sequence ID" value="GAA3116193.1"/>
    <property type="molecule type" value="Genomic_DNA"/>
</dbReference>
<evidence type="ECO:0000256" key="1">
    <source>
        <dbReference type="ARBA" id="ARBA00023125"/>
    </source>
</evidence>
<keyword evidence="5" id="KW-1185">Reference proteome</keyword>
<reference evidence="5" key="1">
    <citation type="journal article" date="2019" name="Int. J. Syst. Evol. Microbiol.">
        <title>The Global Catalogue of Microorganisms (GCM) 10K type strain sequencing project: providing services to taxonomists for standard genome sequencing and annotation.</title>
        <authorList>
            <consortium name="The Broad Institute Genomics Platform"/>
            <consortium name="The Broad Institute Genome Sequencing Center for Infectious Disease"/>
            <person name="Wu L."/>
            <person name="Ma J."/>
        </authorList>
    </citation>
    <scope>NUCLEOTIDE SEQUENCE [LARGE SCALE GENOMIC DNA]</scope>
    <source>
        <strain evidence="5">JCM 9373</strain>
    </source>
</reference>
<dbReference type="InterPro" id="IPR050109">
    <property type="entry name" value="HTH-type_TetR-like_transc_reg"/>
</dbReference>
<dbReference type="Gene3D" id="1.10.357.10">
    <property type="entry name" value="Tetracycline Repressor, domain 2"/>
    <property type="match status" value="1"/>
</dbReference>
<dbReference type="PANTHER" id="PTHR30055">
    <property type="entry name" value="HTH-TYPE TRANSCRIPTIONAL REGULATOR RUTR"/>
    <property type="match status" value="1"/>
</dbReference>
<proteinExistence type="predicted"/>
<dbReference type="InterPro" id="IPR001647">
    <property type="entry name" value="HTH_TetR"/>
</dbReference>
<feature type="domain" description="HTH tetR-type" evidence="3">
    <location>
        <begin position="16"/>
        <end position="76"/>
    </location>
</feature>
<dbReference type="InterPro" id="IPR009057">
    <property type="entry name" value="Homeodomain-like_sf"/>
</dbReference>
<evidence type="ECO:0000313" key="5">
    <source>
        <dbReference type="Proteomes" id="UP001500320"/>
    </source>
</evidence>
<sequence length="203" mass="22671">MNGRSYRGMTAEERLAERRERLISAAYTLYAELGFPDTTIEKLCTVARISNRAFYECFDSRDELMLVVYDRCVRETLAAVAKAVDEAPATLGGRIEAGISEYVRFVTADRRRARILHLEVRRAGDCLTVSRQEAVAGFCRILETEPGLSGLRGAGRIDLRLVVLGMLGAIQELLIEWTLAAEPPPVERLIDTAVHIFRRTLAA</sequence>
<dbReference type="PROSITE" id="PS50977">
    <property type="entry name" value="HTH_TETR_2"/>
    <property type="match status" value="1"/>
</dbReference>
<dbReference type="SUPFAM" id="SSF46689">
    <property type="entry name" value="Homeodomain-like"/>
    <property type="match status" value="1"/>
</dbReference>
<feature type="DNA-binding region" description="H-T-H motif" evidence="2">
    <location>
        <begin position="39"/>
        <end position="58"/>
    </location>
</feature>
<name>A0ABP6MMS8_9ACTN</name>
<organism evidence="4 5">
    <name type="scientific">Planomonospora alba</name>
    <dbReference type="NCBI Taxonomy" id="161354"/>
    <lineage>
        <taxon>Bacteria</taxon>
        <taxon>Bacillati</taxon>
        <taxon>Actinomycetota</taxon>
        <taxon>Actinomycetes</taxon>
        <taxon>Streptosporangiales</taxon>
        <taxon>Streptosporangiaceae</taxon>
        <taxon>Planomonospora</taxon>
    </lineage>
</organism>
<dbReference type="PANTHER" id="PTHR30055:SF226">
    <property type="entry name" value="HTH-TYPE TRANSCRIPTIONAL REGULATOR PKSA"/>
    <property type="match status" value="1"/>
</dbReference>